<evidence type="ECO:0000259" key="10">
    <source>
        <dbReference type="Pfam" id="PF13962"/>
    </source>
</evidence>
<dbReference type="Proteomes" id="UP000306102">
    <property type="component" value="Unassembled WGS sequence"/>
</dbReference>
<evidence type="ECO:0000256" key="4">
    <source>
        <dbReference type="ARBA" id="ARBA00022989"/>
    </source>
</evidence>
<evidence type="ECO:0000256" key="6">
    <source>
        <dbReference type="ARBA" id="ARBA00023136"/>
    </source>
</evidence>
<keyword evidence="9" id="KW-0732">Signal</keyword>
<dbReference type="SUPFAM" id="SSF48403">
    <property type="entry name" value="Ankyrin repeat"/>
    <property type="match status" value="1"/>
</dbReference>
<dbReference type="InterPro" id="IPR002110">
    <property type="entry name" value="Ankyrin_rpt"/>
</dbReference>
<comment type="subcellular location">
    <subcellularLocation>
        <location evidence="1">Membrane</location>
        <topology evidence="1">Multi-pass membrane protein</topology>
    </subcellularLocation>
</comment>
<dbReference type="Pfam" id="PF00023">
    <property type="entry name" value="Ank"/>
    <property type="match status" value="1"/>
</dbReference>
<dbReference type="STRING" id="542762.A0A4S4DLX4"/>
<evidence type="ECO:0000256" key="8">
    <source>
        <dbReference type="SAM" id="Phobius"/>
    </source>
</evidence>
<dbReference type="PANTHER" id="PTHR24186">
    <property type="entry name" value="PROTEIN PHOSPHATASE 1 REGULATORY SUBUNIT"/>
    <property type="match status" value="1"/>
</dbReference>
<evidence type="ECO:0000256" key="2">
    <source>
        <dbReference type="ARBA" id="ARBA00022692"/>
    </source>
</evidence>
<dbReference type="InterPro" id="IPR026961">
    <property type="entry name" value="PGG_dom"/>
</dbReference>
<keyword evidence="2 8" id="KW-0812">Transmembrane</keyword>
<gene>
    <name evidence="11" type="ORF">TEA_029482</name>
</gene>
<keyword evidence="6 8" id="KW-0472">Membrane</keyword>
<accession>A0A4S4DLX4</accession>
<dbReference type="Pfam" id="PF12796">
    <property type="entry name" value="Ank_2"/>
    <property type="match status" value="1"/>
</dbReference>
<feature type="repeat" description="ANK" evidence="7">
    <location>
        <begin position="112"/>
        <end position="132"/>
    </location>
</feature>
<keyword evidence="4 8" id="KW-1133">Transmembrane helix</keyword>
<proteinExistence type="predicted"/>
<keyword evidence="3" id="KW-0677">Repeat</keyword>
<protein>
    <recommendedName>
        <fullName evidence="10">PGG domain-containing protein</fullName>
    </recommendedName>
</protein>
<evidence type="ECO:0000256" key="1">
    <source>
        <dbReference type="ARBA" id="ARBA00004141"/>
    </source>
</evidence>
<dbReference type="InterPro" id="IPR036770">
    <property type="entry name" value="Ankyrin_rpt-contain_sf"/>
</dbReference>
<organism evidence="11 12">
    <name type="scientific">Camellia sinensis var. sinensis</name>
    <name type="common">China tea</name>
    <dbReference type="NCBI Taxonomy" id="542762"/>
    <lineage>
        <taxon>Eukaryota</taxon>
        <taxon>Viridiplantae</taxon>
        <taxon>Streptophyta</taxon>
        <taxon>Embryophyta</taxon>
        <taxon>Tracheophyta</taxon>
        <taxon>Spermatophyta</taxon>
        <taxon>Magnoliopsida</taxon>
        <taxon>eudicotyledons</taxon>
        <taxon>Gunneridae</taxon>
        <taxon>Pentapetalae</taxon>
        <taxon>asterids</taxon>
        <taxon>Ericales</taxon>
        <taxon>Theaceae</taxon>
        <taxon>Camellia</taxon>
    </lineage>
</organism>
<feature type="transmembrane region" description="Helical" evidence="8">
    <location>
        <begin position="288"/>
        <end position="307"/>
    </location>
</feature>
<evidence type="ECO:0000256" key="5">
    <source>
        <dbReference type="ARBA" id="ARBA00023043"/>
    </source>
</evidence>
<evidence type="ECO:0000313" key="11">
    <source>
        <dbReference type="EMBL" id="THG03885.1"/>
    </source>
</evidence>
<dbReference type="EMBL" id="SDRB02010857">
    <property type="protein sequence ID" value="THG03885.1"/>
    <property type="molecule type" value="Genomic_DNA"/>
</dbReference>
<dbReference type="PANTHER" id="PTHR24186:SF50">
    <property type="entry name" value="ANKYRIN REPEAT-CONTAINING PROTEIN ITN1-LIKE ISOFORM X1"/>
    <property type="match status" value="1"/>
</dbReference>
<dbReference type="PROSITE" id="PS50297">
    <property type="entry name" value="ANK_REP_REGION"/>
    <property type="match status" value="1"/>
</dbReference>
<sequence length="456" mass="50217">MDRKMWNALPFVALWTLWKVRNEYTFNEIHPKWNNISELIKVNVALSIKYNSLKMFVLVDASSTSVCGDGDANDLACPFLPTIGFALMLMAPPFTKTLLDWIKDLAKEPDMYGWTPLHYAAQFGHVERAKQLPDVDKSIAYVIADKDDKQTALHVAAMQNENKKAVKFILENSQLSSFVNHKDIDGNTPLHLAATALCANQLIYDEKSDRMAFNKGNQTPLDVRTQHENVTLVTQALKRSESKKFGPSLGCRNIISDDNENLMKKMKANDKRKRFTPKDIKKTEDTHMILAALIATVTFAAGFTMPGGYNGNQGPTQGMAILTRETAFQAFAVTNTIAMILSTSAIMIIGSLTKGIRFSGLSYNFFVSEAPLYIATEKGSHAVVSEILKPFRAPTYGGPGGTALHAAIISSNQGTNKDDKKTTLHVAATHGHVGVMKELIAKDTISTEVIKSEGTL</sequence>
<evidence type="ECO:0000313" key="12">
    <source>
        <dbReference type="Proteomes" id="UP000306102"/>
    </source>
</evidence>
<feature type="chain" id="PRO_5021032998" description="PGG domain-containing protein" evidence="9">
    <location>
        <begin position="23"/>
        <end position="456"/>
    </location>
</feature>
<reference evidence="11 12" key="1">
    <citation type="journal article" date="2018" name="Proc. Natl. Acad. Sci. U.S.A.">
        <title>Draft genome sequence of Camellia sinensis var. sinensis provides insights into the evolution of the tea genome and tea quality.</title>
        <authorList>
            <person name="Wei C."/>
            <person name="Yang H."/>
            <person name="Wang S."/>
            <person name="Zhao J."/>
            <person name="Liu C."/>
            <person name="Gao L."/>
            <person name="Xia E."/>
            <person name="Lu Y."/>
            <person name="Tai Y."/>
            <person name="She G."/>
            <person name="Sun J."/>
            <person name="Cao H."/>
            <person name="Tong W."/>
            <person name="Gao Q."/>
            <person name="Li Y."/>
            <person name="Deng W."/>
            <person name="Jiang X."/>
            <person name="Wang W."/>
            <person name="Chen Q."/>
            <person name="Zhang S."/>
            <person name="Li H."/>
            <person name="Wu J."/>
            <person name="Wang P."/>
            <person name="Li P."/>
            <person name="Shi C."/>
            <person name="Zheng F."/>
            <person name="Jian J."/>
            <person name="Huang B."/>
            <person name="Shan D."/>
            <person name="Shi M."/>
            <person name="Fang C."/>
            <person name="Yue Y."/>
            <person name="Li F."/>
            <person name="Li D."/>
            <person name="Wei S."/>
            <person name="Han B."/>
            <person name="Jiang C."/>
            <person name="Yin Y."/>
            <person name="Xia T."/>
            <person name="Zhang Z."/>
            <person name="Bennetzen J.L."/>
            <person name="Zhao S."/>
            <person name="Wan X."/>
        </authorList>
    </citation>
    <scope>NUCLEOTIDE SEQUENCE [LARGE SCALE GENOMIC DNA]</scope>
    <source>
        <strain evidence="12">cv. Shuchazao</strain>
        <tissue evidence="11">Leaf</tissue>
    </source>
</reference>
<dbReference type="Gene3D" id="1.25.40.20">
    <property type="entry name" value="Ankyrin repeat-containing domain"/>
    <property type="match status" value="2"/>
</dbReference>
<dbReference type="SMART" id="SM00248">
    <property type="entry name" value="ANK"/>
    <property type="match status" value="5"/>
</dbReference>
<evidence type="ECO:0000256" key="3">
    <source>
        <dbReference type="ARBA" id="ARBA00022737"/>
    </source>
</evidence>
<dbReference type="AlphaFoldDB" id="A0A4S4DLX4"/>
<evidence type="ECO:0000256" key="7">
    <source>
        <dbReference type="PROSITE-ProRule" id="PRU00023"/>
    </source>
</evidence>
<feature type="signal peptide" evidence="9">
    <location>
        <begin position="1"/>
        <end position="22"/>
    </location>
</feature>
<evidence type="ECO:0000256" key="9">
    <source>
        <dbReference type="SAM" id="SignalP"/>
    </source>
</evidence>
<keyword evidence="12" id="KW-1185">Reference proteome</keyword>
<name>A0A4S4DLX4_CAMSN</name>
<dbReference type="PROSITE" id="PS50088">
    <property type="entry name" value="ANK_REPEAT"/>
    <property type="match status" value="1"/>
</dbReference>
<dbReference type="Pfam" id="PF13962">
    <property type="entry name" value="PGG"/>
    <property type="match status" value="1"/>
</dbReference>
<comment type="caution">
    <text evidence="11">The sequence shown here is derived from an EMBL/GenBank/DDBJ whole genome shotgun (WGS) entry which is preliminary data.</text>
</comment>
<dbReference type="GO" id="GO:0005886">
    <property type="term" value="C:plasma membrane"/>
    <property type="evidence" value="ECO:0007669"/>
    <property type="project" value="TreeGrafter"/>
</dbReference>
<keyword evidence="5 7" id="KW-0040">ANK repeat</keyword>
<feature type="domain" description="PGG" evidence="10">
    <location>
        <begin position="278"/>
        <end position="350"/>
    </location>
</feature>
<feature type="transmembrane region" description="Helical" evidence="8">
    <location>
        <begin position="327"/>
        <end position="349"/>
    </location>
</feature>